<feature type="region of interest" description="Disordered" evidence="1">
    <location>
        <begin position="430"/>
        <end position="480"/>
    </location>
</feature>
<feature type="region of interest" description="Disordered" evidence="1">
    <location>
        <begin position="294"/>
        <end position="313"/>
    </location>
</feature>
<feature type="signal peptide" evidence="3">
    <location>
        <begin position="1"/>
        <end position="19"/>
    </location>
</feature>
<keyword evidence="3" id="KW-0732">Signal</keyword>
<feature type="compositionally biased region" description="Polar residues" evidence="1">
    <location>
        <begin position="451"/>
        <end position="461"/>
    </location>
</feature>
<evidence type="ECO:0000256" key="1">
    <source>
        <dbReference type="SAM" id="MobiDB-lite"/>
    </source>
</evidence>
<keyword evidence="2" id="KW-0812">Transmembrane</keyword>
<sequence>MNCLLLVLHLILLLHSAVTFLPAPVNVSVDSKNFRHILHWNPGPGTPPGTEYIISKSCEEKERQHNSTITSFNLKLRHKCRYFLKVQASHNQTLSPWSSHVTFTPYKDTIIGPPELSLAGCGNCIQVNISLPKAKIDIQKFYDATFRVSWRKTKAATSEVYKTQNKSFVLSNLEKGAEYCVQVEVETVVNRKTEPSPWNCTFTSHVEHENGTFLLGAGTAGLILALITLTMTTYCLYYTGFLCRLPAAVPRAIITALNAGYILTPERTTPCQISISSEMGKQMKYNPAISLQATGEANSAMRDDDDDDEDEDDEDNIHIYLDKDRELSSGDGPCQDSGNVLGKIKPAPLGDSGSLMVRSSVEVEAPHTDFDQDEDKPVEAEVSLMHGGDQTGVQGKATGEVDEEIMKEVVEMQDFSNVNLFSVTLAALAEGDEEQEEEEQSTGDSRRNFSKVPTQDHLLTSDSKRIFNPTHSQTESDNDTLLSLQTTHTDITVTGYEDRCAHILMQHESTEEEDEFSGYLGHR</sequence>
<evidence type="ECO:0000313" key="6">
    <source>
        <dbReference type="Proteomes" id="UP000257200"/>
    </source>
</evidence>
<dbReference type="InterPro" id="IPR013783">
    <property type="entry name" value="Ig-like_fold"/>
</dbReference>
<dbReference type="Pfam" id="PF01108">
    <property type="entry name" value="Tissue_fac"/>
    <property type="match status" value="1"/>
</dbReference>
<feature type="compositionally biased region" description="Polar residues" evidence="1">
    <location>
        <begin position="469"/>
        <end position="480"/>
    </location>
</feature>
<proteinExistence type="predicted"/>
<dbReference type="Ensembl" id="ENSAPOT00000022907.1">
    <property type="protein sequence ID" value="ENSAPOP00000030674.1"/>
    <property type="gene ID" value="ENSAPOG00000017384.1"/>
</dbReference>
<dbReference type="GO" id="GO:0005886">
    <property type="term" value="C:plasma membrane"/>
    <property type="evidence" value="ECO:0007669"/>
    <property type="project" value="TreeGrafter"/>
</dbReference>
<name>A0A3Q1GMB6_9TELE</name>
<dbReference type="InterPro" id="IPR015373">
    <property type="entry name" value="Interferon/interleukin_rcp_dom"/>
</dbReference>
<dbReference type="GeneTree" id="ENSGT00940000158231"/>
<dbReference type="GO" id="GO:0004896">
    <property type="term" value="F:cytokine receptor activity"/>
    <property type="evidence" value="ECO:0007669"/>
    <property type="project" value="TreeGrafter"/>
</dbReference>
<evidence type="ECO:0000259" key="4">
    <source>
        <dbReference type="PROSITE" id="PS50853"/>
    </source>
</evidence>
<dbReference type="PROSITE" id="PS50853">
    <property type="entry name" value="FN3"/>
    <property type="match status" value="2"/>
</dbReference>
<keyword evidence="2" id="KW-1133">Transmembrane helix</keyword>
<dbReference type="Pfam" id="PF09294">
    <property type="entry name" value="Interfer-bind"/>
    <property type="match status" value="1"/>
</dbReference>
<feature type="chain" id="PRO_5018557321" evidence="3">
    <location>
        <begin position="20"/>
        <end position="523"/>
    </location>
</feature>
<dbReference type="InParanoid" id="A0A3Q1GMB6"/>
<evidence type="ECO:0000313" key="5">
    <source>
        <dbReference type="Ensembl" id="ENSAPOP00000030674.1"/>
    </source>
</evidence>
<dbReference type="CDD" id="cd00063">
    <property type="entry name" value="FN3"/>
    <property type="match status" value="1"/>
</dbReference>
<dbReference type="InterPro" id="IPR003961">
    <property type="entry name" value="FN3_dom"/>
</dbReference>
<feature type="domain" description="Fibronectin type-III" evidence="4">
    <location>
        <begin position="110"/>
        <end position="207"/>
    </location>
</feature>
<dbReference type="Proteomes" id="UP000257200">
    <property type="component" value="Unplaced"/>
</dbReference>
<dbReference type="AlphaFoldDB" id="A0A3Q1GMB6"/>
<dbReference type="PANTHER" id="PTHR20859:SF53">
    <property type="entry name" value="INTERLEUKIN-22 RECEPTOR SUBUNIT ALPHA-1"/>
    <property type="match status" value="1"/>
</dbReference>
<keyword evidence="6" id="KW-1185">Reference proteome</keyword>
<evidence type="ECO:0000256" key="2">
    <source>
        <dbReference type="SAM" id="Phobius"/>
    </source>
</evidence>
<protein>
    <submittedName>
        <fullName evidence="5">Interferon lambda receptor 1-like</fullName>
    </submittedName>
</protein>
<dbReference type="PANTHER" id="PTHR20859">
    <property type="entry name" value="INTERFERON/INTERLEUKIN RECEPTOR"/>
    <property type="match status" value="1"/>
</dbReference>
<feature type="compositionally biased region" description="Acidic residues" evidence="1">
    <location>
        <begin position="303"/>
        <end position="313"/>
    </location>
</feature>
<feature type="transmembrane region" description="Helical" evidence="2">
    <location>
        <begin position="213"/>
        <end position="237"/>
    </location>
</feature>
<feature type="domain" description="Fibronectin type-III" evidence="4">
    <location>
        <begin position="21"/>
        <end position="108"/>
    </location>
</feature>
<accession>A0A3Q1GMB6</accession>
<dbReference type="InterPro" id="IPR036116">
    <property type="entry name" value="FN3_sf"/>
</dbReference>
<organism evidence="5 6">
    <name type="scientific">Acanthochromis polyacanthus</name>
    <name type="common">spiny chromis</name>
    <dbReference type="NCBI Taxonomy" id="80966"/>
    <lineage>
        <taxon>Eukaryota</taxon>
        <taxon>Metazoa</taxon>
        <taxon>Chordata</taxon>
        <taxon>Craniata</taxon>
        <taxon>Vertebrata</taxon>
        <taxon>Euteleostomi</taxon>
        <taxon>Actinopterygii</taxon>
        <taxon>Neopterygii</taxon>
        <taxon>Teleostei</taxon>
        <taxon>Neoteleostei</taxon>
        <taxon>Acanthomorphata</taxon>
        <taxon>Ovalentaria</taxon>
        <taxon>Pomacentridae</taxon>
        <taxon>Acanthochromis</taxon>
    </lineage>
</organism>
<feature type="compositionally biased region" description="Acidic residues" evidence="1">
    <location>
        <begin position="430"/>
        <end position="441"/>
    </location>
</feature>
<dbReference type="STRING" id="80966.ENSAPOP00000030674"/>
<reference evidence="5" key="1">
    <citation type="submission" date="2025-08" db="UniProtKB">
        <authorList>
            <consortium name="Ensembl"/>
        </authorList>
    </citation>
    <scope>IDENTIFICATION</scope>
</reference>
<evidence type="ECO:0000256" key="3">
    <source>
        <dbReference type="SAM" id="SignalP"/>
    </source>
</evidence>
<dbReference type="Gene3D" id="2.60.40.10">
    <property type="entry name" value="Immunoglobulins"/>
    <property type="match status" value="1"/>
</dbReference>
<reference evidence="5" key="2">
    <citation type="submission" date="2025-09" db="UniProtKB">
        <authorList>
            <consortium name="Ensembl"/>
        </authorList>
    </citation>
    <scope>IDENTIFICATION</scope>
</reference>
<dbReference type="InterPro" id="IPR050650">
    <property type="entry name" value="Type-II_Cytokine-TF_Rcpt"/>
</dbReference>
<dbReference type="SUPFAM" id="SSF49265">
    <property type="entry name" value="Fibronectin type III"/>
    <property type="match status" value="2"/>
</dbReference>
<keyword evidence="2" id="KW-0472">Membrane</keyword>